<dbReference type="EMBL" id="JX649887">
    <property type="protein sequence ID" value="AGC71932.1"/>
    <property type="molecule type" value="Genomic_DNA"/>
</dbReference>
<accession>L7VSA7</accession>
<reference evidence="1" key="1">
    <citation type="submission" date="2012-09" db="EMBL/GenBank/DDBJ databases">
        <title>Metagenomic Characterization of a Microbial Community in Wastewater Detects High Levels of Antibiotic Resistance.</title>
        <authorList>
            <person name="Abrams M."/>
            <person name="Caldwell A."/>
            <person name="Vandaei E."/>
            <person name="Lee W."/>
            <person name="Perrott J."/>
            <person name="Khan S.Y."/>
            <person name="Ta J."/>
            <person name="Romero D."/>
            <person name="Nguyen V."/>
            <person name="Pourmand N."/>
            <person name="Ouverney C.C."/>
        </authorList>
    </citation>
    <scope>NUCLEOTIDE SEQUENCE</scope>
</reference>
<sequence length="129" mass="14338">MAECVSKDTGTRKLLCANCKAYVQCYQWAASLGYELRSEWQVKALSLVWQAPDGYKVPSLTSSALTYAGLGRVTSQLKLFESAGLVKYVDGRYLLRNACPSCYRSECASDCGLRFHSTTFAPRRAQTFP</sequence>
<protein>
    <submittedName>
        <fullName evidence="1">Uncharacterized protein</fullName>
    </submittedName>
</protein>
<evidence type="ECO:0000313" key="1">
    <source>
        <dbReference type="EMBL" id="AGC71932.1"/>
    </source>
</evidence>
<name>L7VSA7_9BACT</name>
<organism evidence="1">
    <name type="scientific">uncultured bacterium A1Q1_fos_25</name>
    <dbReference type="NCBI Taxonomy" id="1256569"/>
    <lineage>
        <taxon>Bacteria</taxon>
        <taxon>environmental samples</taxon>
    </lineage>
</organism>
<dbReference type="AlphaFoldDB" id="L7VSA7"/>
<proteinExistence type="predicted"/>